<gene>
    <name evidence="1" type="ORF">FXV83_39715</name>
</gene>
<proteinExistence type="predicted"/>
<dbReference type="PANTHER" id="PTHR47572:SF5">
    <property type="entry name" value="BLR2277 PROTEIN"/>
    <property type="match status" value="1"/>
</dbReference>
<sequence length="130" mass="14471">MLNDTVQTAQIEKVAVGLVFTEGPLWDPDGCVYFVDLRSNVLCRMVLGEKPTKVRDTVGGNGCTFDLQGRLVNCEGGLRRAYRIENAVSPLQIQIIAFPCRSVRWAMVPSIASRPMVRSEKWPSSNIRMA</sequence>
<dbReference type="SUPFAM" id="SSF63829">
    <property type="entry name" value="Calcium-dependent phosphotriesterase"/>
    <property type="match status" value="1"/>
</dbReference>
<dbReference type="EMBL" id="VSTH01000203">
    <property type="protein sequence ID" value="TYO61154.1"/>
    <property type="molecule type" value="Genomic_DNA"/>
</dbReference>
<dbReference type="AlphaFoldDB" id="A0A5S4YBT5"/>
<protein>
    <submittedName>
        <fullName evidence="1">Uncharacterized protein</fullName>
    </submittedName>
</protein>
<organism evidence="1 2">
    <name type="scientific">Bradyrhizobium hipponense</name>
    <dbReference type="NCBI Taxonomy" id="2605638"/>
    <lineage>
        <taxon>Bacteria</taxon>
        <taxon>Pseudomonadati</taxon>
        <taxon>Pseudomonadota</taxon>
        <taxon>Alphaproteobacteria</taxon>
        <taxon>Hyphomicrobiales</taxon>
        <taxon>Nitrobacteraceae</taxon>
        <taxon>Bradyrhizobium</taxon>
    </lineage>
</organism>
<reference evidence="1 2" key="1">
    <citation type="submission" date="2019-08" db="EMBL/GenBank/DDBJ databases">
        <title>Bradyrhizobium hipponensis sp. nov., a rhizobium isolated from a Lupinus angustifolius root nodule in Tunisia.</title>
        <authorList>
            <person name="Off K."/>
            <person name="Rejili M."/>
            <person name="Mars M."/>
            <person name="Brachmann A."/>
            <person name="Marin M."/>
        </authorList>
    </citation>
    <scope>NUCLEOTIDE SEQUENCE [LARGE SCALE GENOMIC DNA]</scope>
    <source>
        <strain evidence="2">aSej3</strain>
    </source>
</reference>
<evidence type="ECO:0000313" key="2">
    <source>
        <dbReference type="Proteomes" id="UP000324797"/>
    </source>
</evidence>
<dbReference type="InterPro" id="IPR011042">
    <property type="entry name" value="6-blade_b-propeller_TolB-like"/>
</dbReference>
<dbReference type="Gene3D" id="2.120.10.30">
    <property type="entry name" value="TolB, C-terminal domain"/>
    <property type="match status" value="1"/>
</dbReference>
<name>A0A5S4YBT5_9BRAD</name>
<dbReference type="Proteomes" id="UP000324797">
    <property type="component" value="Unassembled WGS sequence"/>
</dbReference>
<dbReference type="PANTHER" id="PTHR47572">
    <property type="entry name" value="LIPOPROTEIN-RELATED"/>
    <property type="match status" value="1"/>
</dbReference>
<evidence type="ECO:0000313" key="1">
    <source>
        <dbReference type="EMBL" id="TYO61154.1"/>
    </source>
</evidence>
<keyword evidence="2" id="KW-1185">Reference proteome</keyword>
<comment type="caution">
    <text evidence="1">The sequence shown here is derived from an EMBL/GenBank/DDBJ whole genome shotgun (WGS) entry which is preliminary data.</text>
</comment>
<dbReference type="InterPro" id="IPR051262">
    <property type="entry name" value="SMP-30/CGR1_Lactonase"/>
</dbReference>
<accession>A0A5S4YBT5</accession>